<organism evidence="2 3">
    <name type="scientific">Trichostrongylus colubriformis</name>
    <name type="common">Black scour worm</name>
    <dbReference type="NCBI Taxonomy" id="6319"/>
    <lineage>
        <taxon>Eukaryota</taxon>
        <taxon>Metazoa</taxon>
        <taxon>Ecdysozoa</taxon>
        <taxon>Nematoda</taxon>
        <taxon>Chromadorea</taxon>
        <taxon>Rhabditida</taxon>
        <taxon>Rhabditina</taxon>
        <taxon>Rhabditomorpha</taxon>
        <taxon>Strongyloidea</taxon>
        <taxon>Trichostrongylidae</taxon>
        <taxon>Trichostrongylus</taxon>
    </lineage>
</organism>
<evidence type="ECO:0000313" key="3">
    <source>
        <dbReference type="Proteomes" id="UP001331761"/>
    </source>
</evidence>
<feature type="compositionally biased region" description="Polar residues" evidence="1">
    <location>
        <begin position="35"/>
        <end position="50"/>
    </location>
</feature>
<gene>
    <name evidence="2" type="ORF">GCK32_010973</name>
</gene>
<sequence>MLSVYFKIFRVASEREALMRQSLGTCRLSNKLMKNHQNNRNNLRTASAPSSRMRVQMNNPGRVNYSVRPIEYNNRRQDSANRQESRSTECDDSPNNSVEMSVGEAQLLGPSNGSENEHRGSMERECYSMADLANGGQTIPKRKSTEVSSDVPAMTRRAQAAHARLQPNNLLAKVCPTLLGRVHALRCRRQRVAACVCVSSCATLSRFLRRFCTSPCHSTPLPVNAATPCRRKV</sequence>
<protein>
    <submittedName>
        <fullName evidence="2">Uncharacterized protein</fullName>
    </submittedName>
</protein>
<comment type="caution">
    <text evidence="2">The sequence shown here is derived from an EMBL/GenBank/DDBJ whole genome shotgun (WGS) entry which is preliminary data.</text>
</comment>
<reference evidence="2 3" key="1">
    <citation type="submission" date="2019-10" db="EMBL/GenBank/DDBJ databases">
        <title>Assembly and Annotation for the nematode Trichostrongylus colubriformis.</title>
        <authorList>
            <person name="Martin J."/>
        </authorList>
    </citation>
    <scope>NUCLEOTIDE SEQUENCE [LARGE SCALE GENOMIC DNA]</scope>
    <source>
        <strain evidence="2">G859</strain>
        <tissue evidence="2">Whole worm</tissue>
    </source>
</reference>
<name>A0AAN8FR66_TRICO</name>
<feature type="region of interest" description="Disordered" evidence="1">
    <location>
        <begin position="33"/>
        <end position="98"/>
    </location>
</feature>
<proteinExistence type="predicted"/>
<evidence type="ECO:0000313" key="2">
    <source>
        <dbReference type="EMBL" id="KAK5979167.1"/>
    </source>
</evidence>
<dbReference type="AlphaFoldDB" id="A0AAN8FR66"/>
<dbReference type="Proteomes" id="UP001331761">
    <property type="component" value="Unassembled WGS sequence"/>
</dbReference>
<evidence type="ECO:0000256" key="1">
    <source>
        <dbReference type="SAM" id="MobiDB-lite"/>
    </source>
</evidence>
<feature type="compositionally biased region" description="Basic and acidic residues" evidence="1">
    <location>
        <begin position="73"/>
        <end position="89"/>
    </location>
</feature>
<dbReference type="EMBL" id="WIXE01008605">
    <property type="protein sequence ID" value="KAK5979167.1"/>
    <property type="molecule type" value="Genomic_DNA"/>
</dbReference>
<keyword evidence="3" id="KW-1185">Reference proteome</keyword>
<accession>A0AAN8FR66</accession>